<dbReference type="GO" id="GO:0009691">
    <property type="term" value="P:cytokinin biosynthetic process"/>
    <property type="evidence" value="ECO:0007669"/>
    <property type="project" value="UniProtKB-UniRule"/>
</dbReference>
<dbReference type="InterPro" id="IPR005269">
    <property type="entry name" value="LOG"/>
</dbReference>
<organism evidence="5 6">
    <name type="scientific">Achromobacter kerstersii</name>
    <dbReference type="NCBI Taxonomy" id="1353890"/>
    <lineage>
        <taxon>Bacteria</taxon>
        <taxon>Pseudomonadati</taxon>
        <taxon>Pseudomonadota</taxon>
        <taxon>Betaproteobacteria</taxon>
        <taxon>Burkholderiales</taxon>
        <taxon>Alcaligenaceae</taxon>
        <taxon>Achromobacter</taxon>
    </lineage>
</organism>
<dbReference type="AlphaFoldDB" id="A0A6S7AQ70"/>
<keyword evidence="6" id="KW-1185">Reference proteome</keyword>
<sequence length="248" mass="27458">MADLAVSKHCSRPRFAPPPRGENPSVKPCVNYRLPEKPVTQSVTGPAICNPFMTLKNICVYCGSNPGTRPDYIEQARVLARELVKRDLGLVYGGSVVGIMGVIANEVLAGGGRVIGVIPELLQKKEQAHRGLTELHLVQNMHERKAMMIDKADGFIALPGGAGTLEEFFEVWTWAQLNMHQKPCGLLNIAGYYDALVQFVDHAVDEAFIRPQHRDMLVVEEDPAVLLDRYAIYEPPNVSKWFDPIKAA</sequence>
<dbReference type="GO" id="GO:0008714">
    <property type="term" value="F:AMP nucleosidase activity"/>
    <property type="evidence" value="ECO:0007669"/>
    <property type="project" value="UniProtKB-EC"/>
</dbReference>
<comment type="catalytic activity">
    <reaction evidence="1">
        <text>AMP + H2O = D-ribose 5-phosphate + adenine</text>
        <dbReference type="Rhea" id="RHEA:20129"/>
        <dbReference type="ChEBI" id="CHEBI:15377"/>
        <dbReference type="ChEBI" id="CHEBI:16708"/>
        <dbReference type="ChEBI" id="CHEBI:78346"/>
        <dbReference type="ChEBI" id="CHEBI:456215"/>
        <dbReference type="EC" id="3.2.2.4"/>
    </reaction>
</comment>
<evidence type="ECO:0000256" key="3">
    <source>
        <dbReference type="RuleBase" id="RU363015"/>
    </source>
</evidence>
<dbReference type="Gene3D" id="3.40.50.450">
    <property type="match status" value="1"/>
</dbReference>
<keyword evidence="3" id="KW-0378">Hydrolase</keyword>
<comment type="similarity">
    <text evidence="2 3">Belongs to the LOG family.</text>
</comment>
<feature type="region of interest" description="Disordered" evidence="4">
    <location>
        <begin position="1"/>
        <end position="22"/>
    </location>
</feature>
<proteinExistence type="inferred from homology"/>
<dbReference type="Proteomes" id="UP000494269">
    <property type="component" value="Unassembled WGS sequence"/>
</dbReference>
<dbReference type="Pfam" id="PF03641">
    <property type="entry name" value="Lysine_decarbox"/>
    <property type="match status" value="1"/>
</dbReference>
<dbReference type="NCBIfam" id="TIGR00730">
    <property type="entry name" value="Rossman fold protein, TIGR00730 family"/>
    <property type="match status" value="1"/>
</dbReference>
<dbReference type="PANTHER" id="PTHR31223">
    <property type="entry name" value="LOG FAMILY PROTEIN YJL055W"/>
    <property type="match status" value="1"/>
</dbReference>
<dbReference type="PANTHER" id="PTHR31223:SF70">
    <property type="entry name" value="LOG FAMILY PROTEIN YJL055W"/>
    <property type="match status" value="1"/>
</dbReference>
<evidence type="ECO:0000256" key="4">
    <source>
        <dbReference type="SAM" id="MobiDB-lite"/>
    </source>
</evidence>
<keyword evidence="3" id="KW-0203">Cytokinin biosynthesis</keyword>
<evidence type="ECO:0000256" key="1">
    <source>
        <dbReference type="ARBA" id="ARBA00000274"/>
    </source>
</evidence>
<evidence type="ECO:0000313" key="6">
    <source>
        <dbReference type="Proteomes" id="UP000494269"/>
    </source>
</evidence>
<name>A0A6S7AQ70_9BURK</name>
<protein>
    <recommendedName>
        <fullName evidence="3">Cytokinin riboside 5'-monophosphate phosphoribohydrolase</fullName>
        <ecNumber evidence="3">3.2.2.n1</ecNumber>
    </recommendedName>
</protein>
<reference evidence="5 6" key="1">
    <citation type="submission" date="2020-04" db="EMBL/GenBank/DDBJ databases">
        <authorList>
            <person name="De Canck E."/>
        </authorList>
    </citation>
    <scope>NUCLEOTIDE SEQUENCE [LARGE SCALE GENOMIC DNA]</scope>
    <source>
        <strain evidence="5 6">LMG 3441</strain>
    </source>
</reference>
<gene>
    <name evidence="5" type="ORF">LMG3441_05797</name>
</gene>
<dbReference type="EMBL" id="CADIJQ010000015">
    <property type="protein sequence ID" value="CAB3742192.1"/>
    <property type="molecule type" value="Genomic_DNA"/>
</dbReference>
<dbReference type="EC" id="3.2.2.n1" evidence="3"/>
<accession>A0A6S7AQ70</accession>
<evidence type="ECO:0000313" key="5">
    <source>
        <dbReference type="EMBL" id="CAB3742192.1"/>
    </source>
</evidence>
<dbReference type="InterPro" id="IPR031100">
    <property type="entry name" value="LOG_fam"/>
</dbReference>
<evidence type="ECO:0000256" key="2">
    <source>
        <dbReference type="ARBA" id="ARBA00006763"/>
    </source>
</evidence>
<dbReference type="GO" id="GO:0005829">
    <property type="term" value="C:cytosol"/>
    <property type="evidence" value="ECO:0007669"/>
    <property type="project" value="TreeGrafter"/>
</dbReference>
<dbReference type="SUPFAM" id="SSF102405">
    <property type="entry name" value="MCP/YpsA-like"/>
    <property type="match status" value="1"/>
</dbReference>